<dbReference type="PANTHER" id="PTHR38134:SF2">
    <property type="entry name" value="GALACTOKINASE"/>
    <property type="match status" value="1"/>
</dbReference>
<protein>
    <recommendedName>
        <fullName evidence="2">Glycosyl transferase family 28 C-terminal domain-containing protein</fullName>
    </recommendedName>
</protein>
<proteinExistence type="predicted"/>
<evidence type="ECO:0000313" key="1">
    <source>
        <dbReference type="EMBL" id="VAX16100.1"/>
    </source>
</evidence>
<organism evidence="1">
    <name type="scientific">hydrothermal vent metagenome</name>
    <dbReference type="NCBI Taxonomy" id="652676"/>
    <lineage>
        <taxon>unclassified sequences</taxon>
        <taxon>metagenomes</taxon>
        <taxon>ecological metagenomes</taxon>
    </lineage>
</organism>
<evidence type="ECO:0008006" key="2">
    <source>
        <dbReference type="Google" id="ProtNLM"/>
    </source>
</evidence>
<dbReference type="Pfam" id="PF13528">
    <property type="entry name" value="Glyco_trans_1_3"/>
    <property type="match status" value="1"/>
</dbReference>
<gene>
    <name evidence="1" type="ORF">MNBD_NITROSPINAE04-2344</name>
</gene>
<dbReference type="InterPro" id="IPR053205">
    <property type="entry name" value="GHMP_kinase_L-arabinokinase"/>
</dbReference>
<sequence>MTTILYYVSSHGYGHAVRSSLVIKELVKTKGVRVVIRTAAPGWLFGSTRDSSIIIEEADVDSGLAQTDSMTVDIEASLKSFKARIDSFDSGVALETEPIRRWKPSVIVSDISPLGVEAGAAASIPTVVIANFLWDWILIDYAKTTPQFAPIAMRLRETYSKTTSILKTKLSGGFETYKNIEQIPLIARKIEKTRDEARFDLGLSDGLKESDFLALVSLGGLGLDRFYRNLDKRVSNCILMIPGGERNTVGRIMRFDRRKTDYSDLLCACDAVIGKMGYGLCSELIANKRPLLYTLRKDFIEFKVLKEEIAKYVGVVEVAEGEFFNGSLDVYIDALKKAVHPSLSIPVNGAVVAAGKILSMTK</sequence>
<dbReference type="PANTHER" id="PTHR38134">
    <property type="entry name" value="SLR1395 PROTEIN"/>
    <property type="match status" value="1"/>
</dbReference>
<name>A0A3B1BZG3_9ZZZZ</name>
<accession>A0A3B1BZG3</accession>
<dbReference type="EMBL" id="UOGA01000055">
    <property type="protein sequence ID" value="VAX16100.1"/>
    <property type="molecule type" value="Genomic_DNA"/>
</dbReference>
<dbReference type="AlphaFoldDB" id="A0A3B1BZG3"/>
<reference evidence="1" key="1">
    <citation type="submission" date="2018-06" db="EMBL/GenBank/DDBJ databases">
        <authorList>
            <person name="Zhirakovskaya E."/>
        </authorList>
    </citation>
    <scope>NUCLEOTIDE SEQUENCE</scope>
</reference>